<dbReference type="RefSeq" id="YP_009124365.1">
    <property type="nucleotide sequence ID" value="NC_026586.1"/>
</dbReference>
<evidence type="ECO:0000313" key="1">
    <source>
        <dbReference type="EMBL" id="CEF89848.1"/>
    </source>
</evidence>
<reference evidence="1 2" key="1">
    <citation type="journal article" date="2015" name="PLoS ONE">
        <title>Investigation of a Large Collection of Pseudomonas aeruginosa Bacteriophages Collected from a Single Environmental Source in Abidjan, Cote d'Ivoire.</title>
        <authorList>
            <person name="Essoh C."/>
            <person name="Latino L."/>
            <person name="Midoux C."/>
            <person name="Blouin Y."/>
            <person name="Loukou G."/>
            <person name="Nguetta S.P."/>
            <person name="Lathro S."/>
            <person name="Cablanmian A."/>
            <person name="Kouassi A.K."/>
            <person name="Vergnaud G."/>
            <person name="Pourcel C."/>
        </authorList>
    </citation>
    <scope>NUCLEOTIDE SEQUENCE [LARGE SCALE GENOMIC DNA]</scope>
    <source>
        <strain evidence="1">Ab27</strain>
    </source>
</reference>
<dbReference type="InterPro" id="IPR021283">
    <property type="entry name" value="Phage_Wedge1"/>
</dbReference>
<dbReference type="GeneID" id="23679221"/>
<dbReference type="Proteomes" id="UP000030228">
    <property type="component" value="Genome"/>
</dbReference>
<sequence>MTLPAYNSDIQQALKWLHNQAPGITGLIQRKAQWYDRFSRQFWANWERDVFHLKTANPFGLMVWCIILGTPSKGFGLYPKNSSWAFGRLRQNFIYSGAQVPPPADASPGGNFYGGGNAEILNLDEIRKVLQLRYVALISNGSIAYINRMLKYIFNDDEPWDEAAGLYFYLMDLTGENGPVENLAIYRKDWEGMVLLSSSPRTNHVLTSTPASDADWPGVDPAASGIPVTVETASATAPDGSATVCKLTKPAGSTAYVSAPIDGPLGSGSTVTFSFFAKAGSTRFIAIQSAADFPSRADAVFDLDSGNVISDQMLDSSVVSARMIRLENGWWRCVLTTKTVSSSFRAAYVAPAETNFSWIDSNSSAAIDVLIWGAQIELGDTPTGYLETTGAPVTITDYVLQNAQTGTVKFTQPLPTGVEAYWTGDWKGGSATEPARFAVGDGTQDTFNLSSPAYIGLPTSGAFKLEYRVGPALNLSPQLINLMNDRAVGIMPTCAGCDVKVIQE</sequence>
<dbReference type="KEGG" id="vg:23679221"/>
<name>A0A0A1IUU9_9CAUD</name>
<organism evidence="1 2">
    <name type="scientific">Pseudomonas phage vB_PaeM_PAO1_Ab27</name>
    <dbReference type="NCBI Taxonomy" id="1548907"/>
    <lineage>
        <taxon>Viruses</taxon>
        <taxon>Duplodnaviria</taxon>
        <taxon>Heunggongvirae</taxon>
        <taxon>Uroviricota</taxon>
        <taxon>Caudoviricetes</taxon>
        <taxon>Lindbergviridae</taxon>
        <taxon>Pbunavirus</taxon>
        <taxon>Pbunavirus LS1</taxon>
    </lineage>
</organism>
<accession>A0A0A1IUU9</accession>
<evidence type="ECO:0000313" key="2">
    <source>
        <dbReference type="Proteomes" id="UP000030228"/>
    </source>
</evidence>
<protein>
    <submittedName>
        <fullName evidence="1">Uncharacterized protein</fullName>
    </submittedName>
</protein>
<dbReference type="EMBL" id="LN610579">
    <property type="protein sequence ID" value="CEF89848.1"/>
    <property type="molecule type" value="Genomic_DNA"/>
</dbReference>
<gene>
    <name evidence="1" type="primary">ORF62</name>
</gene>
<proteinExistence type="predicted"/>
<dbReference type="Pfam" id="PF11041">
    <property type="entry name" value="Phage_Wedge1"/>
    <property type="match status" value="1"/>
</dbReference>